<dbReference type="Proteomes" id="UP000292082">
    <property type="component" value="Unassembled WGS sequence"/>
</dbReference>
<dbReference type="AlphaFoldDB" id="A0A4Q9Q8I5"/>
<reference evidence="2 3" key="1">
    <citation type="submission" date="2019-01" db="EMBL/GenBank/DDBJ databases">
        <title>Draft genome sequences of three monokaryotic isolates of the white-rot basidiomycete fungus Dichomitus squalens.</title>
        <authorList>
            <consortium name="DOE Joint Genome Institute"/>
            <person name="Lopez S.C."/>
            <person name="Andreopoulos B."/>
            <person name="Pangilinan J."/>
            <person name="Lipzen A."/>
            <person name="Riley R."/>
            <person name="Ahrendt S."/>
            <person name="Ng V."/>
            <person name="Barry K."/>
            <person name="Daum C."/>
            <person name="Grigoriev I.V."/>
            <person name="Hilden K.S."/>
            <person name="Makela M.R."/>
            <person name="de Vries R.P."/>
        </authorList>
    </citation>
    <scope>NUCLEOTIDE SEQUENCE [LARGE SCALE GENOMIC DNA]</scope>
    <source>
        <strain evidence="2 3">CBS 464.89</strain>
    </source>
</reference>
<protein>
    <submittedName>
        <fullName evidence="2">Uncharacterized protein</fullName>
    </submittedName>
</protein>
<evidence type="ECO:0000256" key="1">
    <source>
        <dbReference type="SAM" id="MobiDB-lite"/>
    </source>
</evidence>
<keyword evidence="3" id="KW-1185">Reference proteome</keyword>
<evidence type="ECO:0000313" key="3">
    <source>
        <dbReference type="Proteomes" id="UP000292082"/>
    </source>
</evidence>
<feature type="compositionally biased region" description="Basic and acidic residues" evidence="1">
    <location>
        <begin position="161"/>
        <end position="180"/>
    </location>
</feature>
<feature type="compositionally biased region" description="Low complexity" evidence="1">
    <location>
        <begin position="145"/>
        <end position="160"/>
    </location>
</feature>
<sequence>MTDADDSIVLADLVRTGEASRLHKRGAIRLDHNAGGIGRALLGDNPGPSLYTPPVRPVIIEPSRTPSPEPDTDGVGADEYTYTTGPVSRGWDGSIRPAPGRGAEGMQAVEILSASTQAGQAFTLYCSSKDASVAEYNEPTCWEPSPLRDLSSPSQQSSSREQGKSEPDLHVPLHLEHDRTSAVGAMDGERFGPTADG</sequence>
<organism evidence="2 3">
    <name type="scientific">Dichomitus squalens</name>
    <dbReference type="NCBI Taxonomy" id="114155"/>
    <lineage>
        <taxon>Eukaryota</taxon>
        <taxon>Fungi</taxon>
        <taxon>Dikarya</taxon>
        <taxon>Basidiomycota</taxon>
        <taxon>Agaricomycotina</taxon>
        <taxon>Agaricomycetes</taxon>
        <taxon>Polyporales</taxon>
        <taxon>Polyporaceae</taxon>
        <taxon>Dichomitus</taxon>
    </lineage>
</organism>
<feature type="region of interest" description="Disordered" evidence="1">
    <location>
        <begin position="135"/>
        <end position="197"/>
    </location>
</feature>
<accession>A0A4Q9Q8I5</accession>
<dbReference type="EMBL" id="ML145090">
    <property type="protein sequence ID" value="TBU63366.1"/>
    <property type="molecule type" value="Genomic_DNA"/>
</dbReference>
<proteinExistence type="predicted"/>
<evidence type="ECO:0000313" key="2">
    <source>
        <dbReference type="EMBL" id="TBU63366.1"/>
    </source>
</evidence>
<gene>
    <name evidence="2" type="ORF">BD310DRAFT_973879</name>
</gene>
<name>A0A4Q9Q8I5_9APHY</name>